<gene>
    <name evidence="1" type="ORF">CGI_10000329</name>
</gene>
<dbReference type="EMBL" id="JH816810">
    <property type="protein sequence ID" value="EKC23123.1"/>
    <property type="molecule type" value="Genomic_DNA"/>
</dbReference>
<dbReference type="Pfam" id="PF00041">
    <property type="entry name" value="fn3"/>
    <property type="match status" value="1"/>
</dbReference>
<evidence type="ECO:0000313" key="1">
    <source>
        <dbReference type="EMBL" id="EKC23123.1"/>
    </source>
</evidence>
<dbReference type="SUPFAM" id="SSF49265">
    <property type="entry name" value="Fibronectin type III"/>
    <property type="match status" value="1"/>
</dbReference>
<dbReference type="AlphaFoldDB" id="K1PNA9"/>
<dbReference type="InterPro" id="IPR003961">
    <property type="entry name" value="FN3_dom"/>
</dbReference>
<protein>
    <submittedName>
        <fullName evidence="1">Uncharacterized protein</fullName>
    </submittedName>
</protein>
<dbReference type="PROSITE" id="PS50853">
    <property type="entry name" value="FN3"/>
    <property type="match status" value="1"/>
</dbReference>
<dbReference type="HOGENOM" id="CLU_1295500_0_0_1"/>
<dbReference type="InParanoid" id="K1PNA9"/>
<reference evidence="1" key="1">
    <citation type="journal article" date="2012" name="Nature">
        <title>The oyster genome reveals stress adaptation and complexity of shell formation.</title>
        <authorList>
            <person name="Zhang G."/>
            <person name="Fang X."/>
            <person name="Guo X."/>
            <person name="Li L."/>
            <person name="Luo R."/>
            <person name="Xu F."/>
            <person name="Yang P."/>
            <person name="Zhang L."/>
            <person name="Wang X."/>
            <person name="Qi H."/>
            <person name="Xiong Z."/>
            <person name="Que H."/>
            <person name="Xie Y."/>
            <person name="Holland P.W."/>
            <person name="Paps J."/>
            <person name="Zhu Y."/>
            <person name="Wu F."/>
            <person name="Chen Y."/>
            <person name="Wang J."/>
            <person name="Peng C."/>
            <person name="Meng J."/>
            <person name="Yang L."/>
            <person name="Liu J."/>
            <person name="Wen B."/>
            <person name="Zhang N."/>
            <person name="Huang Z."/>
            <person name="Zhu Q."/>
            <person name="Feng Y."/>
            <person name="Mount A."/>
            <person name="Hedgecock D."/>
            <person name="Xu Z."/>
            <person name="Liu Y."/>
            <person name="Domazet-Loso T."/>
            <person name="Du Y."/>
            <person name="Sun X."/>
            <person name="Zhang S."/>
            <person name="Liu B."/>
            <person name="Cheng P."/>
            <person name="Jiang X."/>
            <person name="Li J."/>
            <person name="Fan D."/>
            <person name="Wang W."/>
            <person name="Fu W."/>
            <person name="Wang T."/>
            <person name="Wang B."/>
            <person name="Zhang J."/>
            <person name="Peng Z."/>
            <person name="Li Y."/>
            <person name="Li N."/>
            <person name="Wang J."/>
            <person name="Chen M."/>
            <person name="He Y."/>
            <person name="Tan F."/>
            <person name="Song X."/>
            <person name="Zheng Q."/>
            <person name="Huang R."/>
            <person name="Yang H."/>
            <person name="Du X."/>
            <person name="Chen L."/>
            <person name="Yang M."/>
            <person name="Gaffney P.M."/>
            <person name="Wang S."/>
            <person name="Luo L."/>
            <person name="She Z."/>
            <person name="Ming Y."/>
            <person name="Huang W."/>
            <person name="Zhang S."/>
            <person name="Huang B."/>
            <person name="Zhang Y."/>
            <person name="Qu T."/>
            <person name="Ni P."/>
            <person name="Miao G."/>
            <person name="Wang J."/>
            <person name="Wang Q."/>
            <person name="Steinberg C.E."/>
            <person name="Wang H."/>
            <person name="Li N."/>
            <person name="Qian L."/>
            <person name="Zhang G."/>
            <person name="Li Y."/>
            <person name="Yang H."/>
            <person name="Liu X."/>
            <person name="Wang J."/>
            <person name="Yin Y."/>
            <person name="Wang J."/>
        </authorList>
    </citation>
    <scope>NUCLEOTIDE SEQUENCE [LARGE SCALE GENOMIC DNA]</scope>
    <source>
        <strain evidence="1">05x7-T-G4-1.051#20</strain>
    </source>
</reference>
<organism evidence="1">
    <name type="scientific">Magallana gigas</name>
    <name type="common">Pacific oyster</name>
    <name type="synonym">Crassostrea gigas</name>
    <dbReference type="NCBI Taxonomy" id="29159"/>
    <lineage>
        <taxon>Eukaryota</taxon>
        <taxon>Metazoa</taxon>
        <taxon>Spiralia</taxon>
        <taxon>Lophotrochozoa</taxon>
        <taxon>Mollusca</taxon>
        <taxon>Bivalvia</taxon>
        <taxon>Autobranchia</taxon>
        <taxon>Pteriomorphia</taxon>
        <taxon>Ostreida</taxon>
        <taxon>Ostreoidea</taxon>
        <taxon>Ostreidae</taxon>
        <taxon>Magallana</taxon>
    </lineage>
</organism>
<dbReference type="InterPro" id="IPR036116">
    <property type="entry name" value="FN3_sf"/>
</dbReference>
<accession>K1PNA9</accession>
<name>K1PNA9_MAGGI</name>
<sequence length="213" mass="24092">MAGQLYIVNVITHAYRTNPATNIVVNSSDATIRLVPRYPGYLLTRECDFAHDNLLLKWEPPVETFVTKYEVRIDGITYTTTNFFPMLQINGKVFLPGWRYKVRLITVSGTTNVKKSLDKNQWIRTTPTRPGPPTNVKCLVDQLDISLEISWTAPTNPNGVIVQYQININPGKMDQSNITSVATKKIVDNLIPDRITDERTDVIRQAGDIMKGK</sequence>
<proteinExistence type="predicted"/>
<dbReference type="Gene3D" id="2.60.40.10">
    <property type="entry name" value="Immunoglobulins"/>
    <property type="match status" value="1"/>
</dbReference>
<dbReference type="InterPro" id="IPR013783">
    <property type="entry name" value="Ig-like_fold"/>
</dbReference>